<feature type="compositionally biased region" description="Basic and acidic residues" evidence="1">
    <location>
        <begin position="96"/>
        <end position="112"/>
    </location>
</feature>
<feature type="region of interest" description="Disordered" evidence="1">
    <location>
        <begin position="84"/>
        <end position="128"/>
    </location>
</feature>
<dbReference type="Proteomes" id="UP001596160">
    <property type="component" value="Unassembled WGS sequence"/>
</dbReference>
<accession>A0ABW0AD96</accession>
<keyword evidence="4" id="KW-1185">Reference proteome</keyword>
<dbReference type="EMBL" id="JBHSKP010000003">
    <property type="protein sequence ID" value="MFC5151564.1"/>
    <property type="molecule type" value="Genomic_DNA"/>
</dbReference>
<proteinExistence type="predicted"/>
<reference evidence="4" key="1">
    <citation type="journal article" date="2019" name="Int. J. Syst. Evol. Microbiol.">
        <title>The Global Catalogue of Microorganisms (GCM) 10K type strain sequencing project: providing services to taxonomists for standard genome sequencing and annotation.</title>
        <authorList>
            <consortium name="The Broad Institute Genomics Platform"/>
            <consortium name="The Broad Institute Genome Sequencing Center for Infectious Disease"/>
            <person name="Wu L."/>
            <person name="Ma J."/>
        </authorList>
    </citation>
    <scope>NUCLEOTIDE SEQUENCE [LARGE SCALE GENOMIC DNA]</scope>
    <source>
        <strain evidence="4">PCU 266</strain>
    </source>
</reference>
<dbReference type="RefSeq" id="WP_344475510.1">
    <property type="nucleotide sequence ID" value="NZ_BAAASB010000005.1"/>
</dbReference>
<evidence type="ECO:0000313" key="3">
    <source>
        <dbReference type="EMBL" id="MFC5151564.1"/>
    </source>
</evidence>
<evidence type="ECO:0000313" key="4">
    <source>
        <dbReference type="Proteomes" id="UP001596160"/>
    </source>
</evidence>
<organism evidence="3 4">
    <name type="scientific">Streptomyces amakusaensis</name>
    <dbReference type="NCBI Taxonomy" id="67271"/>
    <lineage>
        <taxon>Bacteria</taxon>
        <taxon>Bacillati</taxon>
        <taxon>Actinomycetota</taxon>
        <taxon>Actinomycetes</taxon>
        <taxon>Kitasatosporales</taxon>
        <taxon>Streptomycetaceae</taxon>
        <taxon>Streptomyces</taxon>
    </lineage>
</organism>
<evidence type="ECO:0000256" key="2">
    <source>
        <dbReference type="SAM" id="SignalP"/>
    </source>
</evidence>
<evidence type="ECO:0008006" key="5">
    <source>
        <dbReference type="Google" id="ProtNLM"/>
    </source>
</evidence>
<feature type="chain" id="PRO_5046752991" description="Lipoprotein" evidence="2">
    <location>
        <begin position="19"/>
        <end position="128"/>
    </location>
</feature>
<gene>
    <name evidence="3" type="ORF">ACFPRH_07455</name>
</gene>
<name>A0ABW0AD96_9ACTN</name>
<comment type="caution">
    <text evidence="3">The sequence shown here is derived from an EMBL/GenBank/DDBJ whole genome shotgun (WGS) entry which is preliminary data.</text>
</comment>
<dbReference type="PROSITE" id="PS51257">
    <property type="entry name" value="PROKAR_LIPOPROTEIN"/>
    <property type="match status" value="1"/>
</dbReference>
<protein>
    <recommendedName>
        <fullName evidence="5">Lipoprotein</fullName>
    </recommendedName>
</protein>
<feature type="signal peptide" evidence="2">
    <location>
        <begin position="1"/>
        <end position="18"/>
    </location>
</feature>
<sequence length="128" mass="13329">MRIRTRTALKALPLTLTAALTVTLTGCGGGGEQERPAPATGSTEPGGKGSGSARAGSEPSPGPEETAVLFARCMREHGVEVADPVKGRVTIKQRKRDGSRSTLEKAMKACREHRPRSAGPELEGAGRP</sequence>
<evidence type="ECO:0000256" key="1">
    <source>
        <dbReference type="SAM" id="MobiDB-lite"/>
    </source>
</evidence>
<keyword evidence="2" id="KW-0732">Signal</keyword>
<feature type="region of interest" description="Disordered" evidence="1">
    <location>
        <begin position="24"/>
        <end position="65"/>
    </location>
</feature>